<protein>
    <submittedName>
        <fullName evidence="1">Uncharacterized protein</fullName>
    </submittedName>
</protein>
<dbReference type="EMBL" id="JACASF010000004">
    <property type="protein sequence ID" value="KAF6480876.1"/>
    <property type="molecule type" value="Genomic_DNA"/>
</dbReference>
<keyword evidence="2" id="KW-1185">Reference proteome</keyword>
<accession>A0A7J8I894</accession>
<sequence>MDLAFLYSVYWNLFNVSMVQTDSHVPPGVGTGDTVQQQAIGRLGTRHCVVNMPMSRRRGVEAKQDLDHNPLPSSHPPTFLVLSLFLPPPLFLFSSPFSSYLPLSHQLPPSFSLVFVLNTLYVLSI</sequence>
<evidence type="ECO:0000313" key="2">
    <source>
        <dbReference type="Proteomes" id="UP000550707"/>
    </source>
</evidence>
<organism evidence="1 2">
    <name type="scientific">Molossus molossus</name>
    <name type="common">Pallas' mastiff bat</name>
    <name type="synonym">Vespertilio molossus</name>
    <dbReference type="NCBI Taxonomy" id="27622"/>
    <lineage>
        <taxon>Eukaryota</taxon>
        <taxon>Metazoa</taxon>
        <taxon>Chordata</taxon>
        <taxon>Craniata</taxon>
        <taxon>Vertebrata</taxon>
        <taxon>Euteleostomi</taxon>
        <taxon>Mammalia</taxon>
        <taxon>Eutheria</taxon>
        <taxon>Laurasiatheria</taxon>
        <taxon>Chiroptera</taxon>
        <taxon>Yangochiroptera</taxon>
        <taxon>Molossidae</taxon>
        <taxon>Molossus</taxon>
    </lineage>
</organism>
<comment type="caution">
    <text evidence="1">The sequence shown here is derived from an EMBL/GenBank/DDBJ whole genome shotgun (WGS) entry which is preliminary data.</text>
</comment>
<dbReference type="Proteomes" id="UP000550707">
    <property type="component" value="Unassembled WGS sequence"/>
</dbReference>
<name>A0A7J8I894_MOLMO</name>
<gene>
    <name evidence="1" type="ORF">HJG59_010670</name>
</gene>
<evidence type="ECO:0000313" key="1">
    <source>
        <dbReference type="EMBL" id="KAF6480876.1"/>
    </source>
</evidence>
<reference evidence="1 2" key="1">
    <citation type="journal article" date="2020" name="Nature">
        <title>Six reference-quality genomes reveal evolution of bat adaptations.</title>
        <authorList>
            <person name="Jebb D."/>
            <person name="Huang Z."/>
            <person name="Pippel M."/>
            <person name="Hughes G.M."/>
            <person name="Lavrichenko K."/>
            <person name="Devanna P."/>
            <person name="Winkler S."/>
            <person name="Jermiin L.S."/>
            <person name="Skirmuntt E.C."/>
            <person name="Katzourakis A."/>
            <person name="Burkitt-Gray L."/>
            <person name="Ray D.A."/>
            <person name="Sullivan K.A.M."/>
            <person name="Roscito J.G."/>
            <person name="Kirilenko B.M."/>
            <person name="Davalos L.M."/>
            <person name="Corthals A.P."/>
            <person name="Power M.L."/>
            <person name="Jones G."/>
            <person name="Ransome R.D."/>
            <person name="Dechmann D.K.N."/>
            <person name="Locatelli A.G."/>
            <person name="Puechmaille S.J."/>
            <person name="Fedrigo O."/>
            <person name="Jarvis E.D."/>
            <person name="Hiller M."/>
            <person name="Vernes S.C."/>
            <person name="Myers E.W."/>
            <person name="Teeling E.C."/>
        </authorList>
    </citation>
    <scope>NUCLEOTIDE SEQUENCE [LARGE SCALE GENOMIC DNA]</scope>
    <source>
        <strain evidence="1">MMolMol1</strain>
        <tissue evidence="1">Muscle</tissue>
    </source>
</reference>
<proteinExistence type="predicted"/>
<dbReference type="AlphaFoldDB" id="A0A7J8I894"/>
<dbReference type="InParanoid" id="A0A7J8I894"/>